<sequence length="300" mass="33440">MTTFPRDWVPPVARRQSGLFTSEQACAAGMTAAQVRRRRTNGTWNLIVGAALAPATLAITAWTRAQGAALTWPRAVVCLGSAAAIYRLPVPADAAVHVSVQVHRRDRYNLRAHQLQLEPVDVTRSGIALITTRSRTLFDCLGRFAAADSDALLSWAVTRELITAEELDRAIAERPKWWGNVRRRQAAQDARAGALGPAERRLHAILRAAGLTGWHGDRQVWDQDGLIGRADVLFEAERLVIEIDGFAYHGRARFQEDRTRQNRLVNAGHTVLRFTWADVTDRPEAVLREIRRALARLGRK</sequence>
<reference evidence="2" key="1">
    <citation type="submission" date="2021-03" db="EMBL/GenBank/DDBJ databases">
        <title>Pengzhenrongella sicca gen. nov., sp. nov., a new member of suborder Micrococcineae isolated from High-Arctic tundra soil.</title>
        <authorList>
            <person name="Peng F."/>
        </authorList>
    </citation>
    <scope>NUCLEOTIDE SEQUENCE</scope>
    <source>
        <strain evidence="2">LRZ-2</strain>
    </source>
</reference>
<dbReference type="Pfam" id="PF04480">
    <property type="entry name" value="DUF559"/>
    <property type="match status" value="1"/>
</dbReference>
<dbReference type="EMBL" id="CP071868">
    <property type="protein sequence ID" value="QTE28022.1"/>
    <property type="molecule type" value="Genomic_DNA"/>
</dbReference>
<evidence type="ECO:0000259" key="1">
    <source>
        <dbReference type="Pfam" id="PF04480"/>
    </source>
</evidence>
<dbReference type="Gene3D" id="3.40.960.10">
    <property type="entry name" value="VSR Endonuclease"/>
    <property type="match status" value="1"/>
</dbReference>
<feature type="domain" description="DUF559" evidence="1">
    <location>
        <begin position="184"/>
        <end position="294"/>
    </location>
</feature>
<evidence type="ECO:0000313" key="2">
    <source>
        <dbReference type="EMBL" id="QTE28022.1"/>
    </source>
</evidence>
<proteinExistence type="predicted"/>
<name>A0A8A4Z837_9MICO</name>
<dbReference type="KEGG" id="psic:J4E96_11480"/>
<gene>
    <name evidence="2" type="ORF">J4E96_11480</name>
</gene>
<dbReference type="InterPro" id="IPR007569">
    <property type="entry name" value="DUF559"/>
</dbReference>
<keyword evidence="3" id="KW-1185">Reference proteome</keyword>
<protein>
    <submittedName>
        <fullName evidence="2">DUF559 domain-containing protein</fullName>
    </submittedName>
</protein>
<evidence type="ECO:0000313" key="3">
    <source>
        <dbReference type="Proteomes" id="UP000663937"/>
    </source>
</evidence>
<organism evidence="2 3">
    <name type="scientific">Pengzhenrongella sicca</name>
    <dbReference type="NCBI Taxonomy" id="2819238"/>
    <lineage>
        <taxon>Bacteria</taxon>
        <taxon>Bacillati</taxon>
        <taxon>Actinomycetota</taxon>
        <taxon>Actinomycetes</taxon>
        <taxon>Micrococcales</taxon>
        <taxon>Pengzhenrongella</taxon>
    </lineage>
</organism>
<dbReference type="AlphaFoldDB" id="A0A8A4Z837"/>
<dbReference type="Proteomes" id="UP000663937">
    <property type="component" value="Chromosome"/>
</dbReference>
<dbReference type="SUPFAM" id="SSF52980">
    <property type="entry name" value="Restriction endonuclease-like"/>
    <property type="match status" value="1"/>
</dbReference>
<dbReference type="RefSeq" id="WP_227422251.1">
    <property type="nucleotide sequence ID" value="NZ_CP071868.1"/>
</dbReference>
<dbReference type="InterPro" id="IPR011335">
    <property type="entry name" value="Restrct_endonuc-II-like"/>
</dbReference>
<accession>A0A8A4Z837</accession>